<evidence type="ECO:0000259" key="4">
    <source>
        <dbReference type="PROSITE" id="PS50240"/>
    </source>
</evidence>
<feature type="domain" description="Peptidase S1" evidence="4">
    <location>
        <begin position="327"/>
        <end position="554"/>
    </location>
</feature>
<dbReference type="STRING" id="69004.A0A182R090"/>
<evidence type="ECO:0000256" key="3">
    <source>
        <dbReference type="SAM" id="SignalP"/>
    </source>
</evidence>
<dbReference type="CDD" id="cd00190">
    <property type="entry name" value="Tryp_SPc"/>
    <property type="match status" value="1"/>
</dbReference>
<evidence type="ECO:0000313" key="5">
    <source>
        <dbReference type="EnsemblMetazoa" id="AFAF020395-PA"/>
    </source>
</evidence>
<name>A0A182R090_9DIPT</name>
<evidence type="ECO:0000256" key="1">
    <source>
        <dbReference type="ARBA" id="ARBA00023157"/>
    </source>
</evidence>
<protein>
    <recommendedName>
        <fullName evidence="4">Peptidase S1 domain-containing protein</fullName>
    </recommendedName>
</protein>
<dbReference type="InterPro" id="IPR001314">
    <property type="entry name" value="Peptidase_S1A"/>
</dbReference>
<dbReference type="Pfam" id="PF00089">
    <property type="entry name" value="Trypsin"/>
    <property type="match status" value="2"/>
</dbReference>
<dbReference type="InterPro" id="IPR051333">
    <property type="entry name" value="CLIP_Serine_Protease"/>
</dbReference>
<keyword evidence="6" id="KW-1185">Reference proteome</keyword>
<dbReference type="SMART" id="SM00020">
    <property type="entry name" value="Tryp_SPc"/>
    <property type="match status" value="1"/>
</dbReference>
<dbReference type="PROSITE" id="PS50240">
    <property type="entry name" value="TRYPSIN_DOM"/>
    <property type="match status" value="2"/>
</dbReference>
<dbReference type="PANTHER" id="PTHR24260">
    <property type="match status" value="1"/>
</dbReference>
<feature type="domain" description="Peptidase S1" evidence="4">
    <location>
        <begin position="39"/>
        <end position="286"/>
    </location>
</feature>
<feature type="signal peptide" evidence="3">
    <location>
        <begin position="1"/>
        <end position="25"/>
    </location>
</feature>
<feature type="chain" id="PRO_5008133679" description="Peptidase S1 domain-containing protein" evidence="3">
    <location>
        <begin position="26"/>
        <end position="561"/>
    </location>
</feature>
<dbReference type="InterPro" id="IPR009003">
    <property type="entry name" value="Peptidase_S1_PA"/>
</dbReference>
<dbReference type="GO" id="GO:0004252">
    <property type="term" value="F:serine-type endopeptidase activity"/>
    <property type="evidence" value="ECO:0007669"/>
    <property type="project" value="InterPro"/>
</dbReference>
<comment type="similarity">
    <text evidence="2">Belongs to the peptidase S1 family. CLIP subfamily.</text>
</comment>
<dbReference type="InterPro" id="IPR043504">
    <property type="entry name" value="Peptidase_S1_PA_chymotrypsin"/>
</dbReference>
<dbReference type="EMBL" id="AXCN02000191">
    <property type="status" value="NOT_ANNOTATED_CDS"/>
    <property type="molecule type" value="Genomic_DNA"/>
</dbReference>
<accession>A0A182R090</accession>
<organism evidence="5 6">
    <name type="scientific">Anopheles farauti</name>
    <dbReference type="NCBI Taxonomy" id="69004"/>
    <lineage>
        <taxon>Eukaryota</taxon>
        <taxon>Metazoa</taxon>
        <taxon>Ecdysozoa</taxon>
        <taxon>Arthropoda</taxon>
        <taxon>Hexapoda</taxon>
        <taxon>Insecta</taxon>
        <taxon>Pterygota</taxon>
        <taxon>Neoptera</taxon>
        <taxon>Endopterygota</taxon>
        <taxon>Diptera</taxon>
        <taxon>Nematocera</taxon>
        <taxon>Culicoidea</taxon>
        <taxon>Culicidae</taxon>
        <taxon>Anophelinae</taxon>
        <taxon>Anopheles</taxon>
    </lineage>
</organism>
<reference evidence="5" key="2">
    <citation type="submission" date="2020-05" db="UniProtKB">
        <authorList>
            <consortium name="EnsemblMetazoa"/>
        </authorList>
    </citation>
    <scope>IDENTIFICATION</scope>
    <source>
        <strain evidence="5">FAR1</strain>
    </source>
</reference>
<proteinExistence type="inferred from homology"/>
<dbReference type="Proteomes" id="UP000075886">
    <property type="component" value="Unassembled WGS sequence"/>
</dbReference>
<sequence length="561" mass="62600">MKTVVPVSRALLLAVFSFGTTITASIHCGQRLVTHKNLIFGGQNAAPGKWPWHATVTHRTGSTFNVVCGGSVIDDDTILTAAHCLYSVHGLIAKHRVLLHVGRNQLSVNDAQTRSYLPDDYFIHPGYKQHHLKNDIALIKLANRIELSDYIQPVCVWPASDNQDEVVGKLGTVIGFGLTERDAMSDVLLEAETPVVDLWDCLESNRDAFGQQLSRTMLCAGGRDSVGPCNGDSGGGLFFEYPSGWYIRGIVSFAPNTKGEATCDPTQYTVYTDVAKYYGWIRDTLNWPTPTVASDTSPNHAVANLTRCGLETTLYEDEWKKDRTVAYAWSARLEFGDDSDSQKECSAILITEWHLLTIASCVNDVDLTEQSITVRLGNYNILGLAEPQVRQVEQIVVHEEYAGLKYANDIAILKMNVEVDNTDRAVNWICLNYMDDLPHEDFTIAERNTEYPKYFELFKADIIPFDTCHQESEKQNVFLPTDGSVFCVNTSTRFVNSANPTHVGIPGTLTTYLPSSTIHLLGLLPQLMPNVESFSFVPVVKTEFYFDWIKKTLEGLNYSLR</sequence>
<dbReference type="EnsemblMetazoa" id="AFAF020395-RA">
    <property type="protein sequence ID" value="AFAF020395-PA"/>
    <property type="gene ID" value="AFAF020395"/>
</dbReference>
<evidence type="ECO:0000256" key="2">
    <source>
        <dbReference type="ARBA" id="ARBA00024195"/>
    </source>
</evidence>
<dbReference type="AlphaFoldDB" id="A0A182R090"/>
<evidence type="ECO:0000313" key="6">
    <source>
        <dbReference type="Proteomes" id="UP000075886"/>
    </source>
</evidence>
<dbReference type="PANTHER" id="PTHR24260:SF136">
    <property type="entry name" value="GH08193P-RELATED"/>
    <property type="match status" value="1"/>
</dbReference>
<dbReference type="SUPFAM" id="SSF50494">
    <property type="entry name" value="Trypsin-like serine proteases"/>
    <property type="match status" value="2"/>
</dbReference>
<dbReference type="PROSITE" id="PS00134">
    <property type="entry name" value="TRYPSIN_HIS"/>
    <property type="match status" value="1"/>
</dbReference>
<dbReference type="InterPro" id="IPR018114">
    <property type="entry name" value="TRYPSIN_HIS"/>
</dbReference>
<keyword evidence="3" id="KW-0732">Signal</keyword>
<dbReference type="VEuPathDB" id="VectorBase:AFAF020395"/>
<keyword evidence="1" id="KW-1015">Disulfide bond</keyword>
<reference evidence="6" key="1">
    <citation type="submission" date="2014-01" db="EMBL/GenBank/DDBJ databases">
        <title>The Genome Sequence of Anopheles farauti FAR1 (V2).</title>
        <authorList>
            <consortium name="The Broad Institute Genomics Platform"/>
            <person name="Neafsey D.E."/>
            <person name="Besansky N."/>
            <person name="Howell P."/>
            <person name="Walton C."/>
            <person name="Young S.K."/>
            <person name="Zeng Q."/>
            <person name="Gargeya S."/>
            <person name="Fitzgerald M."/>
            <person name="Haas B."/>
            <person name="Abouelleil A."/>
            <person name="Allen A.W."/>
            <person name="Alvarado L."/>
            <person name="Arachchi H.M."/>
            <person name="Berlin A.M."/>
            <person name="Chapman S.B."/>
            <person name="Gainer-Dewar J."/>
            <person name="Goldberg J."/>
            <person name="Griggs A."/>
            <person name="Gujja S."/>
            <person name="Hansen M."/>
            <person name="Howarth C."/>
            <person name="Imamovic A."/>
            <person name="Ireland A."/>
            <person name="Larimer J."/>
            <person name="McCowan C."/>
            <person name="Murphy C."/>
            <person name="Pearson M."/>
            <person name="Poon T.W."/>
            <person name="Priest M."/>
            <person name="Roberts A."/>
            <person name="Saif S."/>
            <person name="Shea T."/>
            <person name="Sisk P."/>
            <person name="Sykes S."/>
            <person name="Wortman J."/>
            <person name="Nusbaum C."/>
            <person name="Birren B."/>
        </authorList>
    </citation>
    <scope>NUCLEOTIDE SEQUENCE [LARGE SCALE GENOMIC DNA]</scope>
    <source>
        <strain evidence="6">FAR1</strain>
    </source>
</reference>
<dbReference type="GO" id="GO:0006508">
    <property type="term" value="P:proteolysis"/>
    <property type="evidence" value="ECO:0007669"/>
    <property type="project" value="InterPro"/>
</dbReference>
<dbReference type="FunFam" id="2.40.10.10:FF:000068">
    <property type="entry name" value="transmembrane protease serine 2"/>
    <property type="match status" value="1"/>
</dbReference>
<dbReference type="InterPro" id="IPR001254">
    <property type="entry name" value="Trypsin_dom"/>
</dbReference>
<dbReference type="PRINTS" id="PR00722">
    <property type="entry name" value="CHYMOTRYPSIN"/>
</dbReference>
<dbReference type="Gene3D" id="2.40.10.10">
    <property type="entry name" value="Trypsin-like serine proteases"/>
    <property type="match status" value="2"/>
</dbReference>